<feature type="transmembrane region" description="Helical" evidence="2">
    <location>
        <begin position="432"/>
        <end position="451"/>
    </location>
</feature>
<feature type="transmembrane region" description="Helical" evidence="2">
    <location>
        <begin position="537"/>
        <end position="558"/>
    </location>
</feature>
<feature type="transmembrane region" description="Helical" evidence="2">
    <location>
        <begin position="504"/>
        <end position="525"/>
    </location>
</feature>
<comment type="caution">
    <text evidence="3">The sequence shown here is derived from an EMBL/GenBank/DDBJ whole genome shotgun (WGS) entry which is preliminary data.</text>
</comment>
<dbReference type="AlphaFoldDB" id="A0AA40AWY7"/>
<keyword evidence="2" id="KW-0812">Transmembrane</keyword>
<evidence type="ECO:0000313" key="4">
    <source>
        <dbReference type="Proteomes" id="UP001172101"/>
    </source>
</evidence>
<feature type="transmembrane region" description="Helical" evidence="2">
    <location>
        <begin position="251"/>
        <end position="275"/>
    </location>
</feature>
<feature type="compositionally biased region" description="Basic and acidic residues" evidence="1">
    <location>
        <begin position="470"/>
        <end position="498"/>
    </location>
</feature>
<dbReference type="RefSeq" id="XP_060299447.1">
    <property type="nucleotide sequence ID" value="XM_060434055.1"/>
</dbReference>
<evidence type="ECO:0000313" key="3">
    <source>
        <dbReference type="EMBL" id="KAK0723523.1"/>
    </source>
</evidence>
<feature type="transmembrane region" description="Helical" evidence="2">
    <location>
        <begin position="296"/>
        <end position="318"/>
    </location>
</feature>
<dbReference type="GeneID" id="85317325"/>
<feature type="region of interest" description="Disordered" evidence="1">
    <location>
        <begin position="462"/>
        <end position="498"/>
    </location>
</feature>
<reference evidence="3" key="1">
    <citation type="submission" date="2023-06" db="EMBL/GenBank/DDBJ databases">
        <title>Genome-scale phylogeny and comparative genomics of the fungal order Sordariales.</title>
        <authorList>
            <consortium name="Lawrence Berkeley National Laboratory"/>
            <person name="Hensen N."/>
            <person name="Bonometti L."/>
            <person name="Westerberg I."/>
            <person name="Brannstrom I.O."/>
            <person name="Guillou S."/>
            <person name="Cros-Aarteil S."/>
            <person name="Calhoun S."/>
            <person name="Haridas S."/>
            <person name="Kuo A."/>
            <person name="Mondo S."/>
            <person name="Pangilinan J."/>
            <person name="Riley R."/>
            <person name="LaButti K."/>
            <person name="Andreopoulos B."/>
            <person name="Lipzen A."/>
            <person name="Chen C."/>
            <person name="Yanf M."/>
            <person name="Daum C."/>
            <person name="Ng V."/>
            <person name="Clum A."/>
            <person name="Steindorff A."/>
            <person name="Ohm R."/>
            <person name="Martin F."/>
            <person name="Silar P."/>
            <person name="Natvig D."/>
            <person name="Lalanne C."/>
            <person name="Gautier V."/>
            <person name="Ament-velasquez S.L."/>
            <person name="Kruys A."/>
            <person name="Hutchinson M.I."/>
            <person name="Powell A.J."/>
            <person name="Barry K."/>
            <person name="Miller A.N."/>
            <person name="Grigoriev I.V."/>
            <person name="Debuchy R."/>
            <person name="Gladieux P."/>
            <person name="Thoren M.H."/>
            <person name="Johannesson H."/>
        </authorList>
    </citation>
    <scope>NUCLEOTIDE SEQUENCE</scope>
    <source>
        <strain evidence="3">SMH2392-1A</strain>
    </source>
</reference>
<protein>
    <submittedName>
        <fullName evidence="3">Uncharacterized protein</fullName>
    </submittedName>
</protein>
<evidence type="ECO:0000256" key="1">
    <source>
        <dbReference type="SAM" id="MobiDB-lite"/>
    </source>
</evidence>
<keyword evidence="4" id="KW-1185">Reference proteome</keyword>
<proteinExistence type="predicted"/>
<dbReference type="EMBL" id="JAUIRO010000003">
    <property type="protein sequence ID" value="KAK0723523.1"/>
    <property type="molecule type" value="Genomic_DNA"/>
</dbReference>
<dbReference type="Proteomes" id="UP001172101">
    <property type="component" value="Unassembled WGS sequence"/>
</dbReference>
<accession>A0AA40AWY7</accession>
<gene>
    <name evidence="3" type="ORF">B0T26DRAFT_262524</name>
</gene>
<keyword evidence="2" id="KW-0472">Membrane</keyword>
<keyword evidence="2" id="KW-1133">Transmembrane helix</keyword>
<name>A0AA40AWY7_9PEZI</name>
<feature type="transmembrane region" description="Helical" evidence="2">
    <location>
        <begin position="324"/>
        <end position="344"/>
    </location>
</feature>
<sequence>MFEENSSPPLSPPAQAIRICFSQHVKSTPLKMQLLGDSHYLTTFILVGTALLAPRASTAFDFLQTHDGYRVDSITEDQFLAAPFSQLCHSRSCFKDCLDHARLFQAVPDYVNATVQDYGQPENGTGGNVSVTLFGVCTNFLSAHRLVDAGGAELDPIRPFFTIEKHVLGVTDPFRQVALGVAACVSDTCGQTRNPSQCRAACGLRSLLKNDVRAIEWEGAMLDCTRRLCKSAQVLPYANQDVLGIGVLISYYIQGILLLVAAAGVLVSLACRLWLGQGGINSAVVQKLKSPMATFLTAETYFSISTAIAAFILSPRAIDPLNGYALMVVAIVGCLCPVFTLLLLHCLNAARVTRFGTALTLTSWLSNTVVFFMLLPNLSTFGDNVAEDALKQLFSVPTCGDSSAMSLCQQLTGDNPLQSLTGFFERSSWTNIRTIPVVWALTTVILLAMVADGARHVDVDRLLHGKQKPRPKEEQTNYSRLDETRQQESDSSSQEEHSPRTGRLIVAVVFIMLCSVGLGYSFHMVTRFRDVNAIDTHGWSFGQVVAAVFWVPVFLDVAHSMISG</sequence>
<feature type="transmembrane region" description="Helical" evidence="2">
    <location>
        <begin position="356"/>
        <end position="375"/>
    </location>
</feature>
<organism evidence="3 4">
    <name type="scientific">Lasiosphaeria miniovina</name>
    <dbReference type="NCBI Taxonomy" id="1954250"/>
    <lineage>
        <taxon>Eukaryota</taxon>
        <taxon>Fungi</taxon>
        <taxon>Dikarya</taxon>
        <taxon>Ascomycota</taxon>
        <taxon>Pezizomycotina</taxon>
        <taxon>Sordariomycetes</taxon>
        <taxon>Sordariomycetidae</taxon>
        <taxon>Sordariales</taxon>
        <taxon>Lasiosphaeriaceae</taxon>
        <taxon>Lasiosphaeria</taxon>
    </lineage>
</organism>
<evidence type="ECO:0000256" key="2">
    <source>
        <dbReference type="SAM" id="Phobius"/>
    </source>
</evidence>